<comment type="caution">
    <text evidence="1">The sequence shown here is derived from an EMBL/GenBank/DDBJ whole genome shotgun (WGS) entry which is preliminary data.</text>
</comment>
<dbReference type="STRING" id="1798561.A3B87_03215"/>
<dbReference type="AlphaFoldDB" id="A0A1F6FMX3"/>
<proteinExistence type="predicted"/>
<dbReference type="EMBL" id="MFMW01000019">
    <property type="protein sequence ID" value="OGG87200.1"/>
    <property type="molecule type" value="Genomic_DNA"/>
</dbReference>
<evidence type="ECO:0000313" key="2">
    <source>
        <dbReference type="Proteomes" id="UP000179136"/>
    </source>
</evidence>
<protein>
    <recommendedName>
        <fullName evidence="3">Nucleotidyl transferase AbiEii/AbiGii toxin family protein</fullName>
    </recommendedName>
</protein>
<dbReference type="InterPro" id="IPR014942">
    <property type="entry name" value="AbiEii"/>
</dbReference>
<evidence type="ECO:0000313" key="1">
    <source>
        <dbReference type="EMBL" id="OGG87200.1"/>
    </source>
</evidence>
<organism evidence="1 2">
    <name type="scientific">Candidatus Kuenenbacteria bacterium RIFCSPHIGHO2_02_FULL_39_13</name>
    <dbReference type="NCBI Taxonomy" id="1798561"/>
    <lineage>
        <taxon>Bacteria</taxon>
        <taxon>Candidatus Kueneniibacteriota</taxon>
    </lineage>
</organism>
<evidence type="ECO:0008006" key="3">
    <source>
        <dbReference type="Google" id="ProtNLM"/>
    </source>
</evidence>
<reference evidence="1 2" key="1">
    <citation type="journal article" date="2016" name="Nat. Commun.">
        <title>Thousands of microbial genomes shed light on interconnected biogeochemical processes in an aquifer system.</title>
        <authorList>
            <person name="Anantharaman K."/>
            <person name="Brown C.T."/>
            <person name="Hug L.A."/>
            <person name="Sharon I."/>
            <person name="Castelle C.J."/>
            <person name="Probst A.J."/>
            <person name="Thomas B.C."/>
            <person name="Singh A."/>
            <person name="Wilkins M.J."/>
            <person name="Karaoz U."/>
            <person name="Brodie E.L."/>
            <person name="Williams K.H."/>
            <person name="Hubbard S.S."/>
            <person name="Banfield J.F."/>
        </authorList>
    </citation>
    <scope>NUCLEOTIDE SEQUENCE [LARGE SCALE GENOMIC DNA]</scope>
</reference>
<gene>
    <name evidence="1" type="ORF">A3B87_03215</name>
</gene>
<dbReference type="Proteomes" id="UP000179136">
    <property type="component" value="Unassembled WGS sequence"/>
</dbReference>
<accession>A0A1F6FMX3</accession>
<sequence length="226" mass="26427">MKKNKILNATQTKILKAMSKTKLAKFYYWTGGTALAYKYLPLRLSEDLDFFSFELFADENLLLEINKSKKELGIKKINFTKHLNRQQFILSFDKKNQLKLEFVFFPFKNLGKLEVDKNLGIKIDSLIDIAANKTLAAYQRNEPKDIFDLYSLLTLKKIKLANLIKNVERKFSVQINQADLEAKILSNINLLKNIEPLILDPKRFNISKVKKFFSDQSVKYLKNFIF</sequence>
<name>A0A1F6FMX3_9BACT</name>
<dbReference type="Pfam" id="PF08843">
    <property type="entry name" value="AbiEii"/>
    <property type="match status" value="1"/>
</dbReference>
<dbReference type="Gene3D" id="3.10.450.620">
    <property type="entry name" value="JHP933, nucleotidyltransferase-like core domain"/>
    <property type="match status" value="1"/>
</dbReference>